<reference evidence="2" key="1">
    <citation type="journal article" date="2015" name="Nature">
        <title>Complex archaea that bridge the gap between prokaryotes and eukaryotes.</title>
        <authorList>
            <person name="Spang A."/>
            <person name="Saw J.H."/>
            <person name="Jorgensen S.L."/>
            <person name="Zaremba-Niedzwiedzka K."/>
            <person name="Martijn J."/>
            <person name="Lind A.E."/>
            <person name="van Eijk R."/>
            <person name="Schleper C."/>
            <person name="Guy L."/>
            <person name="Ettema T.J."/>
        </authorList>
    </citation>
    <scope>NUCLEOTIDE SEQUENCE</scope>
</reference>
<feature type="region of interest" description="Disordered" evidence="1">
    <location>
        <begin position="141"/>
        <end position="168"/>
    </location>
</feature>
<evidence type="ECO:0000256" key="1">
    <source>
        <dbReference type="SAM" id="MobiDB-lite"/>
    </source>
</evidence>
<dbReference type="AlphaFoldDB" id="A0A0F9RJM8"/>
<evidence type="ECO:0000313" key="2">
    <source>
        <dbReference type="EMBL" id="KKN56720.1"/>
    </source>
</evidence>
<organism evidence="2">
    <name type="scientific">marine sediment metagenome</name>
    <dbReference type="NCBI Taxonomy" id="412755"/>
    <lineage>
        <taxon>unclassified sequences</taxon>
        <taxon>metagenomes</taxon>
        <taxon>ecological metagenomes</taxon>
    </lineage>
</organism>
<protein>
    <submittedName>
        <fullName evidence="2">Uncharacterized protein</fullName>
    </submittedName>
</protein>
<proteinExistence type="predicted"/>
<name>A0A0F9RJM8_9ZZZZ</name>
<feature type="compositionally biased region" description="Polar residues" evidence="1">
    <location>
        <begin position="141"/>
        <end position="152"/>
    </location>
</feature>
<gene>
    <name evidence="2" type="ORF">LCGC14_0569490</name>
</gene>
<accession>A0A0F9RJM8</accession>
<sequence>MISLKKSLSGQLKGHNVQAKMTFYTTRHFIEQSPVPIDRIEQMLNAAWVLTSRMPTSADGSLLKAADEIGRRIYAYCQGKKKYIIVIGKDRDTDKFNTLITMYRLDHQGAWAIKKFRKTPVKKRRLLRTYLKFTTAVVTTRQVEKAPQQSRPQPRKRVHPQSRPVAYEPRKNNILTVRELGIDIEPIKRRR</sequence>
<dbReference type="EMBL" id="LAZR01000834">
    <property type="protein sequence ID" value="KKN56720.1"/>
    <property type="molecule type" value="Genomic_DNA"/>
</dbReference>
<comment type="caution">
    <text evidence="2">The sequence shown here is derived from an EMBL/GenBank/DDBJ whole genome shotgun (WGS) entry which is preliminary data.</text>
</comment>